<sequence>MPNLVIRREVGWERKPTTYTIYVDGGTAGTIMQGQQVVLPVEPGRHSIVFRMGRYASEALDLSIVEGKNELLECGHELKAVPSFFGKLLGPKSFIRAKRRGTSFGAEERKVPRPDRPKF</sequence>
<reference evidence="2 3" key="1">
    <citation type="submission" date="2019-03" db="EMBL/GenBank/DDBJ databases">
        <title>Draft Genome Sequence of Massilia arenosa sp. nov., a Novel Massilia Species Isolated from a Sandy-loam Maize Soil.</title>
        <authorList>
            <person name="Raths R."/>
            <person name="Peta V."/>
            <person name="Bucking H."/>
        </authorList>
    </citation>
    <scope>NUCLEOTIDE SEQUENCE [LARGE SCALE GENOMIC DNA]</scope>
    <source>
        <strain evidence="2 3">MC02</strain>
    </source>
</reference>
<name>A0A4Y9SJX1_9BURK</name>
<evidence type="ECO:0000256" key="1">
    <source>
        <dbReference type="SAM" id="MobiDB-lite"/>
    </source>
</evidence>
<gene>
    <name evidence="2" type="ORF">E4L96_04275</name>
</gene>
<organism evidence="2 3">
    <name type="scientific">Zemynaea arenosa</name>
    <dbReference type="NCBI Taxonomy" id="2561931"/>
    <lineage>
        <taxon>Bacteria</taxon>
        <taxon>Pseudomonadati</taxon>
        <taxon>Pseudomonadota</taxon>
        <taxon>Betaproteobacteria</taxon>
        <taxon>Burkholderiales</taxon>
        <taxon>Oxalobacteraceae</taxon>
        <taxon>Telluria group</taxon>
        <taxon>Zemynaea</taxon>
    </lineage>
</organism>
<dbReference type="EMBL" id="SPVF01000065">
    <property type="protein sequence ID" value="TFW26508.1"/>
    <property type="molecule type" value="Genomic_DNA"/>
</dbReference>
<evidence type="ECO:0000313" key="3">
    <source>
        <dbReference type="Proteomes" id="UP000298438"/>
    </source>
</evidence>
<dbReference type="OrthoDB" id="2223488at2"/>
<evidence type="ECO:0008006" key="4">
    <source>
        <dbReference type="Google" id="ProtNLM"/>
    </source>
</evidence>
<dbReference type="AlphaFoldDB" id="A0A4Y9SJX1"/>
<dbReference type="Proteomes" id="UP000298438">
    <property type="component" value="Unassembled WGS sequence"/>
</dbReference>
<dbReference type="RefSeq" id="WP_135205990.1">
    <property type="nucleotide sequence ID" value="NZ_SPVF01000065.1"/>
</dbReference>
<keyword evidence="3" id="KW-1185">Reference proteome</keyword>
<comment type="caution">
    <text evidence="2">The sequence shown here is derived from an EMBL/GenBank/DDBJ whole genome shotgun (WGS) entry which is preliminary data.</text>
</comment>
<proteinExistence type="predicted"/>
<feature type="region of interest" description="Disordered" evidence="1">
    <location>
        <begin position="100"/>
        <end position="119"/>
    </location>
</feature>
<evidence type="ECO:0000313" key="2">
    <source>
        <dbReference type="EMBL" id="TFW26508.1"/>
    </source>
</evidence>
<protein>
    <recommendedName>
        <fullName evidence="4">PEGA domain-containing protein</fullName>
    </recommendedName>
</protein>
<feature type="compositionally biased region" description="Basic and acidic residues" evidence="1">
    <location>
        <begin position="106"/>
        <end position="119"/>
    </location>
</feature>
<accession>A0A4Y9SJX1</accession>